<name>A0A3N0CY19_SINP1</name>
<reference evidence="2 3" key="1">
    <citation type="submission" date="2018-10" db="EMBL/GenBank/DDBJ databases">
        <title>Sinomicrobium pectinilyticum sp. nov., a pectinase-producing bacterium isolated from alkaline and saline soil, and emended description of the genus Sinomicrobium.</title>
        <authorList>
            <person name="Cheng B."/>
            <person name="Li C."/>
            <person name="Lai Q."/>
            <person name="Du M."/>
            <person name="Shao Z."/>
            <person name="Xu P."/>
            <person name="Yang C."/>
        </authorList>
    </citation>
    <scope>NUCLEOTIDE SEQUENCE [LARGE SCALE GENOMIC DNA]</scope>
    <source>
        <strain evidence="2 3">5DNS001</strain>
    </source>
</reference>
<keyword evidence="1" id="KW-0732">Signal</keyword>
<evidence type="ECO:0000313" key="2">
    <source>
        <dbReference type="EMBL" id="RNL68046.1"/>
    </source>
</evidence>
<proteinExistence type="predicted"/>
<keyword evidence="3" id="KW-1185">Reference proteome</keyword>
<dbReference type="AlphaFoldDB" id="A0A3N0CY19"/>
<organism evidence="2 3">
    <name type="scientific">Sinomicrobium pectinilyticum</name>
    <dbReference type="NCBI Taxonomy" id="1084421"/>
    <lineage>
        <taxon>Bacteria</taxon>
        <taxon>Pseudomonadati</taxon>
        <taxon>Bacteroidota</taxon>
        <taxon>Flavobacteriia</taxon>
        <taxon>Flavobacteriales</taxon>
        <taxon>Flavobacteriaceae</taxon>
        <taxon>Sinomicrobium</taxon>
    </lineage>
</organism>
<feature type="chain" id="PRO_5017991623" description="Adhesin domain-containing protein" evidence="1">
    <location>
        <begin position="24"/>
        <end position="365"/>
    </location>
</feature>
<feature type="signal peptide" evidence="1">
    <location>
        <begin position="1"/>
        <end position="23"/>
    </location>
</feature>
<sequence>MKKAGYNAIWVLLAVVFPLMVTASPTGKPDPKWSGRYSKEKKIKKSFEVNSNALLQVNNSYGNIYITSWDQNRIEIDVLIKTNGNNEEKVQQKLDEINVQFEAGKSMVSAKTIFEKKKWGWGSGNNNVSMEINYTIKLPVNNNVDLSNDYGSIRLDRINGRAKISCDYGKLDIGELRADGNDLSFDYTSKSTIGYMKSGTINADYSGFVLEKTERLKLSADYTSSEINDIGSLEYSCDYGSLNVGKAKNIHGSGDYLSTKLGTIHGNLDITSDYGSIKIGQLAADAGNVNIRSEYTGIKIGFHQNYSFNFEIKLEYAGFNGEDSFDYSIKREKSTEKYYKGSYGNSPSGNLLITSEYGGVTLYRN</sequence>
<dbReference type="OrthoDB" id="1117657at2"/>
<dbReference type="EMBL" id="RJTM01000214">
    <property type="protein sequence ID" value="RNL68046.1"/>
    <property type="molecule type" value="Genomic_DNA"/>
</dbReference>
<gene>
    <name evidence="2" type="ORF">ED312_23380</name>
</gene>
<comment type="caution">
    <text evidence="2">The sequence shown here is derived from an EMBL/GenBank/DDBJ whole genome shotgun (WGS) entry which is preliminary data.</text>
</comment>
<accession>A0A3N0CY19</accession>
<dbReference type="Proteomes" id="UP000267469">
    <property type="component" value="Unassembled WGS sequence"/>
</dbReference>
<evidence type="ECO:0000256" key="1">
    <source>
        <dbReference type="SAM" id="SignalP"/>
    </source>
</evidence>
<protein>
    <recommendedName>
        <fullName evidence="4">Adhesin domain-containing protein</fullName>
    </recommendedName>
</protein>
<evidence type="ECO:0000313" key="3">
    <source>
        <dbReference type="Proteomes" id="UP000267469"/>
    </source>
</evidence>
<dbReference type="RefSeq" id="WP_123218426.1">
    <property type="nucleotide sequence ID" value="NZ_RJTM01000214.1"/>
</dbReference>
<evidence type="ECO:0008006" key="4">
    <source>
        <dbReference type="Google" id="ProtNLM"/>
    </source>
</evidence>